<evidence type="ECO:0000313" key="1">
    <source>
        <dbReference type="EMBL" id="UPW40771.1"/>
    </source>
</evidence>
<accession>A0A976N0F6</accession>
<name>A0A976N0F6_9VIRU</name>
<organism evidence="1">
    <name type="scientific">Sigmofec virus UA08Rod_7256</name>
    <dbReference type="NCBI Taxonomy" id="2929244"/>
    <lineage>
        <taxon>Viruses</taxon>
        <taxon>Monodnaviria</taxon>
        <taxon>Sangervirae</taxon>
        <taxon>Phixviricota</taxon>
        <taxon>Malgrandaviricetes</taxon>
        <taxon>Petitvirales</taxon>
        <taxon>Microviridae</taxon>
    </lineage>
</organism>
<proteinExistence type="predicted"/>
<protein>
    <submittedName>
        <fullName evidence="1">Uncharacterized protein</fullName>
    </submittedName>
</protein>
<reference evidence="1" key="1">
    <citation type="submission" date="2022-02" db="EMBL/GenBank/DDBJ databases">
        <title>Towards deciphering the DNA virus diversity associated with rodent species in the families Cricetidae and Heteromyidae.</title>
        <authorList>
            <person name="Lund M."/>
            <person name="Larsen B.B."/>
            <person name="Gryseels S."/>
            <person name="Kraberger S."/>
            <person name="Rowsey D.M."/>
            <person name="Steger L."/>
            <person name="Yule K.M."/>
            <person name="Upham N.S."/>
            <person name="Worobey M."/>
            <person name="Van Doorslaer K."/>
            <person name="Varsani A."/>
        </authorList>
    </citation>
    <scope>NUCLEOTIDE SEQUENCE</scope>
    <source>
        <strain evidence="1">UA08Rod_7256</strain>
    </source>
</reference>
<sequence>MSTRVDAFWRCETANFVHSLNKEQLEKLHLILKSYGLINTSRAIEEDVDEILSEASQEFLARGI</sequence>
<dbReference type="EMBL" id="OM869495">
    <property type="protein sequence ID" value="UPW40771.1"/>
    <property type="molecule type" value="Genomic_DNA"/>
</dbReference>